<evidence type="ECO:0000256" key="2">
    <source>
        <dbReference type="ARBA" id="ARBA00023002"/>
    </source>
</evidence>
<dbReference type="InterPro" id="IPR036291">
    <property type="entry name" value="NAD(P)-bd_dom_sf"/>
</dbReference>
<keyword evidence="2" id="KW-0560">Oxidoreductase</keyword>
<dbReference type="PRINTS" id="PR00080">
    <property type="entry name" value="SDRFAMILY"/>
</dbReference>
<gene>
    <name evidence="4" type="ORF">Asppvi_005397</name>
</gene>
<evidence type="ECO:0008006" key="6">
    <source>
        <dbReference type="Google" id="ProtNLM"/>
    </source>
</evidence>
<keyword evidence="5" id="KW-1185">Reference proteome</keyword>
<dbReference type="PRINTS" id="PR00081">
    <property type="entry name" value="GDHRDH"/>
</dbReference>
<comment type="similarity">
    <text evidence="1 3">Belongs to the short-chain dehydrogenases/reductases (SDR) family.</text>
</comment>
<dbReference type="GeneID" id="67004009"/>
<proteinExistence type="inferred from homology"/>
<dbReference type="GO" id="GO:0016491">
    <property type="term" value="F:oxidoreductase activity"/>
    <property type="evidence" value="ECO:0007669"/>
    <property type="project" value="UniProtKB-KW"/>
</dbReference>
<dbReference type="RefSeq" id="XP_043157255.1">
    <property type="nucleotide sequence ID" value="XM_043301320.1"/>
</dbReference>
<dbReference type="OrthoDB" id="1933717at2759"/>
<evidence type="ECO:0000256" key="1">
    <source>
        <dbReference type="ARBA" id="ARBA00006484"/>
    </source>
</evidence>
<evidence type="ECO:0000256" key="3">
    <source>
        <dbReference type="RuleBase" id="RU000363"/>
    </source>
</evidence>
<dbReference type="Gene3D" id="3.40.50.720">
    <property type="entry name" value="NAD(P)-binding Rossmann-like Domain"/>
    <property type="match status" value="1"/>
</dbReference>
<accession>A0A9P3BDV0</accession>
<dbReference type="AlphaFoldDB" id="A0A9P3BDV0"/>
<dbReference type="EMBL" id="BHVY01000003">
    <property type="protein sequence ID" value="GIJ86508.1"/>
    <property type="molecule type" value="Genomic_DNA"/>
</dbReference>
<dbReference type="Proteomes" id="UP001043456">
    <property type="component" value="Unassembled WGS sequence"/>
</dbReference>
<dbReference type="InterPro" id="IPR002347">
    <property type="entry name" value="SDR_fam"/>
</dbReference>
<comment type="caution">
    <text evidence="4">The sequence shown here is derived from an EMBL/GenBank/DDBJ whole genome shotgun (WGS) entry which is preliminary data.</text>
</comment>
<reference evidence="4 5" key="1">
    <citation type="submission" date="2018-10" db="EMBL/GenBank/DDBJ databases">
        <title>Pan-genome distribution and transcriptional activeness of fungal secondary metabolism genes in Aspergillus section Fumigati.</title>
        <authorList>
            <person name="Takahashi H."/>
            <person name="Umemura M."/>
            <person name="Ninomiya A."/>
            <person name="Kusuya Y."/>
            <person name="Urayama S."/>
            <person name="Shimizu M."/>
            <person name="Watanabe A."/>
            <person name="Kamei K."/>
            <person name="Yaguchi T."/>
            <person name="Hagiwara D."/>
        </authorList>
    </citation>
    <scope>NUCLEOTIDE SEQUENCE [LARGE SCALE GENOMIC DNA]</scope>
    <source>
        <strain evidence="4 5">IFM 55266</strain>
    </source>
</reference>
<dbReference type="PANTHER" id="PTHR44196">
    <property type="entry name" value="DEHYDROGENASE/REDUCTASE SDR FAMILY MEMBER 7B"/>
    <property type="match status" value="1"/>
</dbReference>
<dbReference type="Pfam" id="PF00106">
    <property type="entry name" value="adh_short"/>
    <property type="match status" value="1"/>
</dbReference>
<dbReference type="GO" id="GO:0016020">
    <property type="term" value="C:membrane"/>
    <property type="evidence" value="ECO:0007669"/>
    <property type="project" value="TreeGrafter"/>
</dbReference>
<organism evidence="4 5">
    <name type="scientific">Aspergillus pseudoviridinutans</name>
    <dbReference type="NCBI Taxonomy" id="1517512"/>
    <lineage>
        <taxon>Eukaryota</taxon>
        <taxon>Fungi</taxon>
        <taxon>Dikarya</taxon>
        <taxon>Ascomycota</taxon>
        <taxon>Pezizomycotina</taxon>
        <taxon>Eurotiomycetes</taxon>
        <taxon>Eurotiomycetidae</taxon>
        <taxon>Eurotiales</taxon>
        <taxon>Aspergillaceae</taxon>
        <taxon>Aspergillus</taxon>
        <taxon>Aspergillus subgen. Fumigati</taxon>
    </lineage>
</organism>
<dbReference type="CDD" id="cd05233">
    <property type="entry name" value="SDR_c"/>
    <property type="match status" value="1"/>
</dbReference>
<name>A0A9P3BDV0_9EURO</name>
<protein>
    <recommendedName>
        <fullName evidence="6">Oxidoreductase</fullName>
    </recommendedName>
</protein>
<sequence>MDQLPVDFFTNAAAYTPRVYRDQYPAIDPTSPSLNQAGQIVIITGASSGIGANGIAPAFAKAKAKALVLVARNGKKLRETEQEIKKIHPATSVLVQPTDITNSDAVVALFEKIRFKYGHVDVLVNNAGTFSHPSRIVDADPAEWWNDFEVNVKGQFLVTQAFLKLLGTERKGTMISMSSAIATSLHPMMSSYSISKMALLRLNDYVAAEYPNVCAVSLQPGLVMTDMVLDSLKRFAIDTPALIGGTTVWLATDAARFLNGRFISANWSVEDLAAAKEKILEGNDLQLVYQGKFGLDQSQ</sequence>
<dbReference type="PANTHER" id="PTHR44196:SF1">
    <property type="entry name" value="DEHYDROGENASE_REDUCTASE SDR FAMILY MEMBER 7B"/>
    <property type="match status" value="1"/>
</dbReference>
<dbReference type="SUPFAM" id="SSF51735">
    <property type="entry name" value="NAD(P)-binding Rossmann-fold domains"/>
    <property type="match status" value="1"/>
</dbReference>
<evidence type="ECO:0000313" key="4">
    <source>
        <dbReference type="EMBL" id="GIJ86508.1"/>
    </source>
</evidence>
<evidence type="ECO:0000313" key="5">
    <source>
        <dbReference type="Proteomes" id="UP001043456"/>
    </source>
</evidence>